<dbReference type="Pfam" id="PF04198">
    <property type="entry name" value="Sugar-bind"/>
    <property type="match status" value="1"/>
</dbReference>
<accession>A0AA94KWN0</accession>
<keyword evidence="2" id="KW-0805">Transcription regulation</keyword>
<name>A0AA94KWN0_9STAP</name>
<evidence type="ECO:0000313" key="7">
    <source>
        <dbReference type="EMBL" id="SFK83622.1"/>
    </source>
</evidence>
<feature type="domain" description="Sugar-binding" evidence="5">
    <location>
        <begin position="105"/>
        <end position="349"/>
    </location>
</feature>
<dbReference type="SUPFAM" id="SSF100950">
    <property type="entry name" value="NagB/RpiA/CoA transferase-like"/>
    <property type="match status" value="1"/>
</dbReference>
<dbReference type="Gene3D" id="1.10.10.10">
    <property type="entry name" value="Winged helix-like DNA-binding domain superfamily/Winged helix DNA-binding domain"/>
    <property type="match status" value="1"/>
</dbReference>
<evidence type="ECO:0000256" key="1">
    <source>
        <dbReference type="ARBA" id="ARBA00010466"/>
    </source>
</evidence>
<dbReference type="GO" id="GO:0030246">
    <property type="term" value="F:carbohydrate binding"/>
    <property type="evidence" value="ECO:0007669"/>
    <property type="project" value="InterPro"/>
</dbReference>
<organism evidence="7 8">
    <name type="scientific">Salinicoccus halodurans</name>
    <dbReference type="NCBI Taxonomy" id="407035"/>
    <lineage>
        <taxon>Bacteria</taxon>
        <taxon>Bacillati</taxon>
        <taxon>Bacillota</taxon>
        <taxon>Bacilli</taxon>
        <taxon>Bacillales</taxon>
        <taxon>Staphylococcaceae</taxon>
        <taxon>Salinicoccus</taxon>
    </lineage>
</organism>
<evidence type="ECO:0000256" key="4">
    <source>
        <dbReference type="ARBA" id="ARBA00023163"/>
    </source>
</evidence>
<gene>
    <name evidence="7" type="ORF">SAMN05216235_1971</name>
</gene>
<dbReference type="AlphaFoldDB" id="A0AA94KWN0"/>
<dbReference type="InterPro" id="IPR048715">
    <property type="entry name" value="CggR_N"/>
</dbReference>
<evidence type="ECO:0000256" key="3">
    <source>
        <dbReference type="ARBA" id="ARBA00023125"/>
    </source>
</evidence>
<sequence>MVSQWREVLMPMWQRLLDIQRRIAPEAIDELLKRFELLKRIEANQPIGRRTLAKKLELSERILRREVDRLQSLGLILIDKRGIAVSPAGIEVMEELSPYITTIDRRSDLARGLREKFGLKDFFIVRGDADGNPELQKELSKRMAEELQKMFFNGAVISVAGGSTMANVGNYLKPTEQELLFVPARGGLGEEVGNQANSIASRLAVATGSAHKVLYAPDNVGESVLESLKLEPAVKEVAKLNQASDFVIHGIGEAFTMARRRNVGQDVLEQLEQKGAVGETFGYYFDADGDILRKVKTIGLQLEDLESKQAVFAVAGGSSKKEAVRAYMKIAPKNTLLFIDETIAEYLLNS</sequence>
<dbReference type="InterPro" id="IPR051054">
    <property type="entry name" value="SorC_transcr_regulators"/>
</dbReference>
<evidence type="ECO:0000256" key="2">
    <source>
        <dbReference type="ARBA" id="ARBA00023015"/>
    </source>
</evidence>
<protein>
    <submittedName>
        <fullName evidence="7">Central glycolytic genes regulator</fullName>
    </submittedName>
</protein>
<comment type="similarity">
    <text evidence="1">Belongs to the SorC transcriptional regulatory family.</text>
</comment>
<dbReference type="Gene3D" id="3.40.50.1360">
    <property type="match status" value="1"/>
</dbReference>
<evidence type="ECO:0000259" key="6">
    <source>
        <dbReference type="Pfam" id="PF21715"/>
    </source>
</evidence>
<dbReference type="SUPFAM" id="SSF46785">
    <property type="entry name" value="Winged helix' DNA-binding domain"/>
    <property type="match status" value="1"/>
</dbReference>
<dbReference type="PANTHER" id="PTHR34294">
    <property type="entry name" value="TRANSCRIPTIONAL REGULATOR-RELATED"/>
    <property type="match status" value="1"/>
</dbReference>
<proteinExistence type="inferred from homology"/>
<reference evidence="7 8" key="1">
    <citation type="submission" date="2016-10" db="EMBL/GenBank/DDBJ databases">
        <authorList>
            <person name="Varghese N."/>
            <person name="Submissions S."/>
        </authorList>
    </citation>
    <scope>NUCLEOTIDE SEQUENCE [LARGE SCALE GENOMIC DNA]</scope>
    <source>
        <strain evidence="7 8">CGMCC 1.6501</strain>
    </source>
</reference>
<dbReference type="PANTHER" id="PTHR34294:SF5">
    <property type="entry name" value="CENTRAL GLYCOLYTIC GENES REGULATOR"/>
    <property type="match status" value="1"/>
</dbReference>
<dbReference type="GO" id="GO:0003677">
    <property type="term" value="F:DNA binding"/>
    <property type="evidence" value="ECO:0007669"/>
    <property type="project" value="UniProtKB-KW"/>
</dbReference>
<evidence type="ECO:0000313" key="8">
    <source>
        <dbReference type="Proteomes" id="UP000183090"/>
    </source>
</evidence>
<keyword evidence="3" id="KW-0238">DNA-binding</keyword>
<dbReference type="Proteomes" id="UP000183090">
    <property type="component" value="Unassembled WGS sequence"/>
</dbReference>
<dbReference type="InterPro" id="IPR036390">
    <property type="entry name" value="WH_DNA-bd_sf"/>
</dbReference>
<keyword evidence="4" id="KW-0804">Transcription</keyword>
<evidence type="ECO:0000259" key="5">
    <source>
        <dbReference type="Pfam" id="PF04198"/>
    </source>
</evidence>
<dbReference type="InterPro" id="IPR037171">
    <property type="entry name" value="NagB/RpiA_transferase-like"/>
</dbReference>
<dbReference type="Pfam" id="PF21715">
    <property type="entry name" value="CggR_N"/>
    <property type="match status" value="1"/>
</dbReference>
<feature type="domain" description="CggR N-terminal DNA binding" evidence="6">
    <location>
        <begin position="33"/>
        <end position="98"/>
    </location>
</feature>
<dbReference type="InterPro" id="IPR036388">
    <property type="entry name" value="WH-like_DNA-bd_sf"/>
</dbReference>
<comment type="caution">
    <text evidence="7">The sequence shown here is derived from an EMBL/GenBank/DDBJ whole genome shotgun (WGS) entry which is preliminary data.</text>
</comment>
<dbReference type="InterPro" id="IPR007324">
    <property type="entry name" value="Sugar-bd_dom_put"/>
</dbReference>
<dbReference type="EMBL" id="FOTB01000004">
    <property type="protein sequence ID" value="SFK83622.1"/>
    <property type="molecule type" value="Genomic_DNA"/>
</dbReference>